<name>A0A182FBS1_ANOAL</name>
<dbReference type="InterPro" id="IPR019775">
    <property type="entry name" value="WD40_repeat_CS"/>
</dbReference>
<accession>A0A182FBS1</accession>
<dbReference type="SUPFAM" id="SSF50998">
    <property type="entry name" value="Quinoprotein alcohol dehydrogenase-like"/>
    <property type="match status" value="1"/>
</dbReference>
<organism evidence="2 3">
    <name type="scientific">Anopheles albimanus</name>
    <name type="common">New world malaria mosquito</name>
    <dbReference type="NCBI Taxonomy" id="7167"/>
    <lineage>
        <taxon>Eukaryota</taxon>
        <taxon>Metazoa</taxon>
        <taxon>Ecdysozoa</taxon>
        <taxon>Arthropoda</taxon>
        <taxon>Hexapoda</taxon>
        <taxon>Insecta</taxon>
        <taxon>Pterygota</taxon>
        <taxon>Neoptera</taxon>
        <taxon>Endopterygota</taxon>
        <taxon>Diptera</taxon>
        <taxon>Nematocera</taxon>
        <taxon>Culicoidea</taxon>
        <taxon>Culicidae</taxon>
        <taxon>Anophelinae</taxon>
        <taxon>Anopheles</taxon>
    </lineage>
</organism>
<dbReference type="InterPro" id="IPR011047">
    <property type="entry name" value="Quinoprotein_ADH-like_sf"/>
</dbReference>
<dbReference type="PROSITE" id="PS50082">
    <property type="entry name" value="WD_REPEATS_2"/>
    <property type="match status" value="3"/>
</dbReference>
<dbReference type="Gene3D" id="2.130.10.10">
    <property type="entry name" value="YVTN repeat-like/Quinoprotein amine dehydrogenase"/>
    <property type="match status" value="1"/>
</dbReference>
<dbReference type="Pfam" id="PF00400">
    <property type="entry name" value="WD40"/>
    <property type="match status" value="4"/>
</dbReference>
<sequence length="410" mass="44369">MRDNTPPHSPYVLEGAAEDDEDELVYVGDADEVLDAWENEANEGDEDEDDMDGELNAGEEAAAGSRSKGRDDAKLTFRKHTSSVFCGKLHPTLDLAVTGGEDDKAYVWNTTTGEVVHEVTNHTDSVISVGFSHDGAYVATADMAGNIQVLKASQNYRKVWEFNMGDTCWMRWHEAAHILLAGAESGEVYVWRIPSGDCKVLQGHGVSCETAQLTHDGKKLAVGYSDGHFKLWDLKTNTTTLEVTPGTAGLSANITSLAVDRDNQLFVAGGENGRACVIGSSGVVGVLAGQDDSSIEAVLVDYPEFELKVAATGSLQGKITIWDVARQTKRVECTDEDPTGITNMVWLKDNMICAGTLGGRIKAWDLRSGAMRFALEGHEDDVHSIVYHKEKNIILSTSEDGTAKIFEVPA</sequence>
<feature type="compositionally biased region" description="Acidic residues" evidence="1">
    <location>
        <begin position="37"/>
        <end position="53"/>
    </location>
</feature>
<reference evidence="2 3" key="1">
    <citation type="journal article" date="2017" name="G3 (Bethesda)">
        <title>The Physical Genome Mapping of Anopheles albimanus Corrected Scaffold Misassemblies and Identified Interarm Rearrangements in Genus Anopheles.</title>
        <authorList>
            <person name="Artemov G.N."/>
            <person name="Peery A.N."/>
            <person name="Jiang X."/>
            <person name="Tu Z."/>
            <person name="Stegniy V.N."/>
            <person name="Sharakhova M.V."/>
            <person name="Sharakhov I.V."/>
        </authorList>
    </citation>
    <scope>NUCLEOTIDE SEQUENCE [LARGE SCALE GENOMIC DNA]</scope>
    <source>
        <strain evidence="2 3">ALBI9_A</strain>
    </source>
</reference>
<dbReference type="PROSITE" id="PS00678">
    <property type="entry name" value="WD_REPEATS_1"/>
    <property type="match status" value="1"/>
</dbReference>
<evidence type="ECO:0000313" key="2">
    <source>
        <dbReference type="EnsemblMetazoa" id="AALB003955-PA"/>
    </source>
</evidence>
<dbReference type="CDD" id="cd00200">
    <property type="entry name" value="WD40"/>
    <property type="match status" value="1"/>
</dbReference>
<dbReference type="InterPro" id="IPR051179">
    <property type="entry name" value="WD_repeat_multifunction"/>
</dbReference>
<feature type="region of interest" description="Disordered" evidence="1">
    <location>
        <begin position="37"/>
        <end position="71"/>
    </location>
</feature>
<feature type="region of interest" description="Disordered" evidence="1">
    <location>
        <begin position="1"/>
        <end position="23"/>
    </location>
</feature>
<dbReference type="PROSITE" id="PS50294">
    <property type="entry name" value="WD_REPEATS_REGION"/>
    <property type="match status" value="2"/>
</dbReference>
<dbReference type="InterPro" id="IPR001680">
    <property type="entry name" value="WD40_rpt"/>
</dbReference>
<dbReference type="Proteomes" id="UP000069272">
    <property type="component" value="Chromosome 3R"/>
</dbReference>
<proteinExistence type="predicted"/>
<keyword evidence="3" id="KW-1185">Reference proteome</keyword>
<dbReference type="SMART" id="SM00320">
    <property type="entry name" value="WD40"/>
    <property type="match status" value="8"/>
</dbReference>
<dbReference type="AlphaFoldDB" id="A0A182FBS1"/>
<dbReference type="InterPro" id="IPR015943">
    <property type="entry name" value="WD40/YVTN_repeat-like_dom_sf"/>
</dbReference>
<evidence type="ECO:0000256" key="1">
    <source>
        <dbReference type="SAM" id="MobiDB-lite"/>
    </source>
</evidence>
<evidence type="ECO:0000313" key="3">
    <source>
        <dbReference type="Proteomes" id="UP000069272"/>
    </source>
</evidence>
<dbReference type="PANTHER" id="PTHR19857:SF8">
    <property type="entry name" value="ANGIO-ASSOCIATED MIGRATORY CELL PROTEIN"/>
    <property type="match status" value="1"/>
</dbReference>
<dbReference type="VEuPathDB" id="VectorBase:AALB20_027888"/>
<dbReference type="PANTHER" id="PTHR19857">
    <property type="entry name" value="MITOCHONDRIAL DIVISION PROTEIN 1-RELATED"/>
    <property type="match status" value="1"/>
</dbReference>
<dbReference type="EnsemblMetazoa" id="AALB003955-RA">
    <property type="protein sequence ID" value="AALB003955-PA"/>
    <property type="gene ID" value="AALB003955"/>
</dbReference>
<protein>
    <submittedName>
        <fullName evidence="2">Uncharacterized protein</fullName>
    </submittedName>
</protein>
<dbReference type="VEuPathDB" id="VectorBase:AALB003955"/>
<reference evidence="2" key="2">
    <citation type="submission" date="2022-08" db="UniProtKB">
        <authorList>
            <consortium name="EnsemblMetazoa"/>
        </authorList>
    </citation>
    <scope>IDENTIFICATION</scope>
    <source>
        <strain evidence="2">STECLA/ALBI9_A</strain>
    </source>
</reference>
<dbReference type="STRING" id="7167.A0A182FBS1"/>